<sequence>MSCQDMKHQWEKYKNGTLTDKEAEALEEHTENCEACSAHLEHLLTEDEPLPPTSSATSLSDDTMLDNKKVKKSIYIAKWKQRLSNVTTVIGSVVLLWIIGSFLSIVYYHQSKTEYINSVNQAAIESAFPNVHIRETTSDTQSFFRMQSQMEAYKQIGREEQAIGTFTFHQLFDKTSGVEKEFSGGKYDLNLSFVYPDPKKLKLHAKEYKQWTNETWKALENLPKGTVSEVAISFDDTYSLKEVQQKMNVIDSRDFSTSWYALNTGHEQKTSTKDEPLIDLTSTFGFPEFLDLPYDHKGNQTHSTSKSNVLNMMKLLADNEETVQKVRQLDHSDLLLKQRYSYVKKHGVGVYGVVITGPTKKLLKLKNDPSITYASLGDVELWNWFSRPSSGTLMNQ</sequence>
<proteinExistence type="predicted"/>
<dbReference type="Pfam" id="PF13791">
    <property type="entry name" value="Sigma_reg_C"/>
    <property type="match status" value="1"/>
</dbReference>
<keyword evidence="3" id="KW-0479">Metal-binding</keyword>
<dbReference type="Proteomes" id="UP000031829">
    <property type="component" value="Chromosome"/>
</dbReference>
<dbReference type="KEGG" id="bmeg:BG04_4473"/>
<feature type="domain" description="Sigma factor regulator C-terminal" evidence="1">
    <location>
        <begin position="219"/>
        <end position="378"/>
    </location>
</feature>
<organism evidence="3 4">
    <name type="scientific">Priestia megaterium (strain ATCC 14581 / DSM 32 / CCUG 1817 / JCM 2506 / NBRC 15308 / NCIMB 9376 / NCTC 10342 / NRRL B-14308 / VKM B-512 / Ford 19)</name>
    <name type="common">Bacillus megaterium</name>
    <dbReference type="NCBI Taxonomy" id="1348623"/>
    <lineage>
        <taxon>Bacteria</taxon>
        <taxon>Bacillati</taxon>
        <taxon>Bacillota</taxon>
        <taxon>Bacilli</taxon>
        <taxon>Bacillales</taxon>
        <taxon>Bacillaceae</taxon>
        <taxon>Priestia</taxon>
    </lineage>
</organism>
<dbReference type="AlphaFoldDB" id="A0A0B6AJB3"/>
<evidence type="ECO:0000313" key="4">
    <source>
        <dbReference type="Proteomes" id="UP000031829"/>
    </source>
</evidence>
<dbReference type="InterPro" id="IPR029101">
    <property type="entry name" value="Sigma_reg_N"/>
</dbReference>
<evidence type="ECO:0000259" key="1">
    <source>
        <dbReference type="Pfam" id="PF13791"/>
    </source>
</evidence>
<dbReference type="InterPro" id="IPR025672">
    <property type="entry name" value="Sigma_reg_C_dom"/>
</dbReference>
<evidence type="ECO:0000313" key="3">
    <source>
        <dbReference type="EMBL" id="AJI20688.1"/>
    </source>
</evidence>
<accession>A0A0B6AJB3</accession>
<evidence type="ECO:0000259" key="2">
    <source>
        <dbReference type="Pfam" id="PF13800"/>
    </source>
</evidence>
<dbReference type="HOGENOM" id="CLU_062776_0_0_9"/>
<keyword evidence="3" id="KW-0862">Zinc</keyword>
<name>A0A0B6AJB3_PRIM2</name>
<dbReference type="EMBL" id="CP009920">
    <property type="protein sequence ID" value="AJI20688.1"/>
    <property type="molecule type" value="Genomic_DNA"/>
</dbReference>
<gene>
    <name evidence="3" type="ORF">BG04_4473</name>
</gene>
<feature type="domain" description="Sigma factor regulator N-terminal" evidence="2">
    <location>
        <begin position="71"/>
        <end position="160"/>
    </location>
</feature>
<dbReference type="GO" id="GO:0008270">
    <property type="term" value="F:zinc ion binding"/>
    <property type="evidence" value="ECO:0007669"/>
    <property type="project" value="UniProtKB-KW"/>
</dbReference>
<dbReference type="RefSeq" id="WP_034652518.1">
    <property type="nucleotide sequence ID" value="NZ_BCVB01000005.1"/>
</dbReference>
<keyword evidence="3" id="KW-0863">Zinc-finger</keyword>
<protein>
    <submittedName>
        <fullName evidence="3">Zinc-finger family protein</fullName>
    </submittedName>
</protein>
<reference evidence="3 4" key="1">
    <citation type="journal article" date="2015" name="Genome Announc.">
        <title>Complete genome sequences for 35 biothreat assay-relevant bacillus species.</title>
        <authorList>
            <person name="Johnson S.L."/>
            <person name="Daligault H.E."/>
            <person name="Davenport K.W."/>
            <person name="Jaissle J."/>
            <person name="Frey K.G."/>
            <person name="Ladner J.T."/>
            <person name="Broomall S.M."/>
            <person name="Bishop-Lilly K.A."/>
            <person name="Bruce D.C."/>
            <person name="Gibbons H.S."/>
            <person name="Coyne S.R."/>
            <person name="Lo C.C."/>
            <person name="Meincke L."/>
            <person name="Munk A.C."/>
            <person name="Koroleva G.I."/>
            <person name="Rosenzweig C.N."/>
            <person name="Palacios G.F."/>
            <person name="Redden C.L."/>
            <person name="Minogue T.D."/>
            <person name="Chain P.S."/>
        </authorList>
    </citation>
    <scope>NUCLEOTIDE SEQUENCE [LARGE SCALE GENOMIC DNA]</scope>
    <source>
        <strain evidence="4">ATCC 14581 / DSM 32 / JCM 2506 / NBRC 15308 / NCIMB 9376 / NCTC 10342 / NRRL B-14308 / VKM B-512</strain>
    </source>
</reference>
<dbReference type="GeneID" id="93642477"/>
<dbReference type="Pfam" id="PF13800">
    <property type="entry name" value="Sigma_reg_N"/>
    <property type="match status" value="1"/>
</dbReference>